<keyword evidence="5" id="KW-1185">Reference proteome</keyword>
<dbReference type="EMBL" id="CAMXCT020005445">
    <property type="protein sequence ID" value="CAL1165740.1"/>
    <property type="molecule type" value="Genomic_DNA"/>
</dbReference>
<evidence type="ECO:0000313" key="4">
    <source>
        <dbReference type="EMBL" id="CAL4799677.1"/>
    </source>
</evidence>
<sequence>MPVGPRSIRWSFLQPFDLWVSDRLYGLSRLQGGMTGGAHGPQRLRTAFGIKMRSNEKPGLHLPFEHPQLERVRMFVKSAAAKRKCHERLILNFDQVVLLGDSDAGKSSLVLRYTHDRFDAGILPTVAMDYNVKKVRVHDQMLKLKLWDTAGQSRFQSLIPMYIAEADVLLIVYDITKTESFACARRWVESIQNGLGPSGALLALVANKADQRPRAVPADEVQQFCKERKMIFAETSAKTGENVSALFAEISEQLPGRPKVLPQRLGMSLDSDEEEPQMAHPPRPRRFCFFPNWP</sequence>
<dbReference type="EMBL" id="CAMXCT010005445">
    <property type="protein sequence ID" value="CAI4012365.1"/>
    <property type="molecule type" value="Genomic_DNA"/>
</dbReference>
<organism evidence="3">
    <name type="scientific">Cladocopium goreaui</name>
    <dbReference type="NCBI Taxonomy" id="2562237"/>
    <lineage>
        <taxon>Eukaryota</taxon>
        <taxon>Sar</taxon>
        <taxon>Alveolata</taxon>
        <taxon>Dinophyceae</taxon>
        <taxon>Suessiales</taxon>
        <taxon>Symbiodiniaceae</taxon>
        <taxon>Cladocopium</taxon>
    </lineage>
</organism>
<gene>
    <name evidence="3" type="ORF">C1SCF055_LOCUS37432</name>
</gene>
<dbReference type="NCBIfam" id="TIGR00231">
    <property type="entry name" value="small_GTP"/>
    <property type="match status" value="1"/>
</dbReference>
<dbReference type="AlphaFoldDB" id="A0A9P1DLA9"/>
<reference evidence="3" key="1">
    <citation type="submission" date="2022-10" db="EMBL/GenBank/DDBJ databases">
        <authorList>
            <person name="Chen Y."/>
            <person name="Dougan E. K."/>
            <person name="Chan C."/>
            <person name="Rhodes N."/>
            <person name="Thang M."/>
        </authorList>
    </citation>
    <scope>NUCLEOTIDE SEQUENCE</scope>
</reference>
<keyword evidence="2" id="KW-0342">GTP-binding</keyword>
<reference evidence="4 5" key="2">
    <citation type="submission" date="2024-05" db="EMBL/GenBank/DDBJ databases">
        <authorList>
            <person name="Chen Y."/>
            <person name="Shah S."/>
            <person name="Dougan E. K."/>
            <person name="Thang M."/>
            <person name="Chan C."/>
        </authorList>
    </citation>
    <scope>NUCLEOTIDE SEQUENCE [LARGE SCALE GENOMIC DNA]</scope>
</reference>
<dbReference type="SUPFAM" id="SSF52540">
    <property type="entry name" value="P-loop containing nucleoside triphosphate hydrolases"/>
    <property type="match status" value="1"/>
</dbReference>
<dbReference type="InterPro" id="IPR050227">
    <property type="entry name" value="Rab"/>
</dbReference>
<dbReference type="Proteomes" id="UP001152797">
    <property type="component" value="Unassembled WGS sequence"/>
</dbReference>
<dbReference type="SMART" id="SM00173">
    <property type="entry name" value="RAS"/>
    <property type="match status" value="1"/>
</dbReference>
<dbReference type="PANTHER" id="PTHR47977">
    <property type="entry name" value="RAS-RELATED PROTEIN RAB"/>
    <property type="match status" value="1"/>
</dbReference>
<dbReference type="GO" id="GO:0003924">
    <property type="term" value="F:GTPase activity"/>
    <property type="evidence" value="ECO:0007669"/>
    <property type="project" value="InterPro"/>
</dbReference>
<evidence type="ECO:0000313" key="5">
    <source>
        <dbReference type="Proteomes" id="UP001152797"/>
    </source>
</evidence>
<dbReference type="Pfam" id="PF00071">
    <property type="entry name" value="Ras"/>
    <property type="match status" value="1"/>
</dbReference>
<dbReference type="FunFam" id="3.40.50.300:FF:000808">
    <property type="entry name" value="Small GTP-binding protein, putative"/>
    <property type="match status" value="1"/>
</dbReference>
<dbReference type="OrthoDB" id="63533at2759"/>
<dbReference type="GO" id="GO:0005525">
    <property type="term" value="F:GTP binding"/>
    <property type="evidence" value="ECO:0007669"/>
    <property type="project" value="UniProtKB-KW"/>
</dbReference>
<protein>
    <submittedName>
        <fullName evidence="4">GTP-binding protein ryh1</fullName>
    </submittedName>
</protein>
<keyword evidence="1" id="KW-0547">Nucleotide-binding</keyword>
<accession>A0A9P1DLA9</accession>
<dbReference type="InterPro" id="IPR001806">
    <property type="entry name" value="Small_GTPase"/>
</dbReference>
<dbReference type="Gene3D" id="3.40.50.300">
    <property type="entry name" value="P-loop containing nucleotide triphosphate hydrolases"/>
    <property type="match status" value="1"/>
</dbReference>
<comment type="caution">
    <text evidence="3">The sequence shown here is derived from an EMBL/GenBank/DDBJ whole genome shotgun (WGS) entry which is preliminary data.</text>
</comment>
<evidence type="ECO:0000313" key="3">
    <source>
        <dbReference type="EMBL" id="CAI4012365.1"/>
    </source>
</evidence>
<evidence type="ECO:0000256" key="2">
    <source>
        <dbReference type="ARBA" id="ARBA00023134"/>
    </source>
</evidence>
<name>A0A9P1DLA9_9DINO</name>
<dbReference type="InterPro" id="IPR027417">
    <property type="entry name" value="P-loop_NTPase"/>
</dbReference>
<dbReference type="PROSITE" id="PS51419">
    <property type="entry name" value="RAB"/>
    <property type="match status" value="1"/>
</dbReference>
<evidence type="ECO:0000256" key="1">
    <source>
        <dbReference type="ARBA" id="ARBA00022741"/>
    </source>
</evidence>
<dbReference type="InterPro" id="IPR005225">
    <property type="entry name" value="Small_GTP-bd"/>
</dbReference>
<dbReference type="EMBL" id="CAMXCT030005445">
    <property type="protein sequence ID" value="CAL4799677.1"/>
    <property type="molecule type" value="Genomic_DNA"/>
</dbReference>
<proteinExistence type="predicted"/>
<dbReference type="PROSITE" id="PS51421">
    <property type="entry name" value="RAS"/>
    <property type="match status" value="1"/>
</dbReference>
<dbReference type="PRINTS" id="PR00449">
    <property type="entry name" value="RASTRNSFRMNG"/>
</dbReference>
<dbReference type="SMART" id="SM00174">
    <property type="entry name" value="RHO"/>
    <property type="match status" value="1"/>
</dbReference>
<dbReference type="SMART" id="SM00175">
    <property type="entry name" value="RAB"/>
    <property type="match status" value="1"/>
</dbReference>